<reference evidence="2 3" key="1">
    <citation type="journal article" date="2024" name="IMA Fungus">
        <title>IMA Genome - F19 : A genome assembly and annotation guide to empower mycologists, including annotated draft genome sequences of Ceratocystis pirilliformis, Diaporthe australafricana, Fusarium ophioides, Paecilomyces lecythidis, and Sporothrix stenoceras.</title>
        <authorList>
            <person name="Aylward J."/>
            <person name="Wilson A.M."/>
            <person name="Visagie C.M."/>
            <person name="Spraker J."/>
            <person name="Barnes I."/>
            <person name="Buitendag C."/>
            <person name="Ceriani C."/>
            <person name="Del Mar Angel L."/>
            <person name="du Plessis D."/>
            <person name="Fuchs T."/>
            <person name="Gasser K."/>
            <person name="Kramer D."/>
            <person name="Li W."/>
            <person name="Munsamy K."/>
            <person name="Piso A."/>
            <person name="Price J.L."/>
            <person name="Sonnekus B."/>
            <person name="Thomas C."/>
            <person name="van der Nest A."/>
            <person name="van Dijk A."/>
            <person name="van Heerden A."/>
            <person name="van Vuuren N."/>
            <person name="Yilmaz N."/>
            <person name="Duong T.A."/>
            <person name="van der Merwe N.A."/>
            <person name="Wingfield M.J."/>
            <person name="Wingfield B.D."/>
        </authorList>
    </citation>
    <scope>NUCLEOTIDE SEQUENCE [LARGE SCALE GENOMIC DNA]</scope>
    <source>
        <strain evidence="2 3">CMW 18167</strain>
    </source>
</reference>
<proteinExistence type="predicted"/>
<dbReference type="Proteomes" id="UP001583193">
    <property type="component" value="Unassembled WGS sequence"/>
</dbReference>
<gene>
    <name evidence="2" type="ORF">Plec18167_000268</name>
</gene>
<accession>A0ABR3YDX0</accession>
<comment type="caution">
    <text evidence="2">The sequence shown here is derived from an EMBL/GenBank/DDBJ whole genome shotgun (WGS) entry which is preliminary data.</text>
</comment>
<feature type="compositionally biased region" description="Basic and acidic residues" evidence="1">
    <location>
        <begin position="189"/>
        <end position="203"/>
    </location>
</feature>
<feature type="compositionally biased region" description="Polar residues" evidence="1">
    <location>
        <begin position="206"/>
        <end position="220"/>
    </location>
</feature>
<feature type="region of interest" description="Disordered" evidence="1">
    <location>
        <begin position="174"/>
        <end position="220"/>
    </location>
</feature>
<protein>
    <submittedName>
        <fullName evidence="2">Uncharacterized protein</fullName>
    </submittedName>
</protein>
<dbReference type="EMBL" id="JAVDPF010000001">
    <property type="protein sequence ID" value="KAL1886338.1"/>
    <property type="molecule type" value="Genomic_DNA"/>
</dbReference>
<organism evidence="2 3">
    <name type="scientific">Paecilomyces lecythidis</name>
    <dbReference type="NCBI Taxonomy" id="3004212"/>
    <lineage>
        <taxon>Eukaryota</taxon>
        <taxon>Fungi</taxon>
        <taxon>Dikarya</taxon>
        <taxon>Ascomycota</taxon>
        <taxon>Pezizomycotina</taxon>
        <taxon>Eurotiomycetes</taxon>
        <taxon>Eurotiomycetidae</taxon>
        <taxon>Eurotiales</taxon>
        <taxon>Thermoascaceae</taxon>
        <taxon>Paecilomyces</taxon>
    </lineage>
</organism>
<evidence type="ECO:0000313" key="2">
    <source>
        <dbReference type="EMBL" id="KAL1886338.1"/>
    </source>
</evidence>
<evidence type="ECO:0000256" key="1">
    <source>
        <dbReference type="SAM" id="MobiDB-lite"/>
    </source>
</evidence>
<evidence type="ECO:0000313" key="3">
    <source>
        <dbReference type="Proteomes" id="UP001583193"/>
    </source>
</evidence>
<sequence>MANTIVLCVNCQEAFDRWSDPRFAFFPADLKFFIDFEMEDREKRRILAEAGYATKRQVPTAAQYRKHQKQRGLVSSHACGGLYRRVFLKQFFSPFLHFPEFVQLVSPPKPWHGNPMVSIMRAIAALGSPGFLFVGPIVRRDLERLRDLYFSDWSQSPVTGFLRDLNGVDAQGNKRRLEDEDSSGHAGKKAKEQETKPDVEVAKTIEPTNRSRASTNWMFGPDSTANTVVQSYATVLSQD</sequence>
<name>A0ABR3YDX0_9EURO</name>
<keyword evidence="3" id="KW-1185">Reference proteome</keyword>